<evidence type="ECO:0000256" key="13">
    <source>
        <dbReference type="SAM" id="Phobius"/>
    </source>
</evidence>
<feature type="transmembrane region" description="Helical" evidence="13">
    <location>
        <begin position="78"/>
        <end position="97"/>
    </location>
</feature>
<evidence type="ECO:0000256" key="8">
    <source>
        <dbReference type="ARBA" id="ARBA00023133"/>
    </source>
</evidence>
<evidence type="ECO:0000256" key="5">
    <source>
        <dbReference type="ARBA" id="ARBA00022989"/>
    </source>
</evidence>
<organism evidence="14 15">
    <name type="scientific">Allostreptomyces psammosilenae</name>
    <dbReference type="NCBI Taxonomy" id="1892865"/>
    <lineage>
        <taxon>Bacteria</taxon>
        <taxon>Bacillati</taxon>
        <taxon>Actinomycetota</taxon>
        <taxon>Actinomycetes</taxon>
        <taxon>Kitasatosporales</taxon>
        <taxon>Streptomycetaceae</taxon>
        <taxon>Allostreptomyces</taxon>
    </lineage>
</organism>
<feature type="transmembrane region" description="Helical" evidence="13">
    <location>
        <begin position="174"/>
        <end position="194"/>
    </location>
</feature>
<keyword evidence="4" id="KW-0479">Metal-binding</keyword>
<name>A0A853A307_9ACTN</name>
<dbReference type="InterPro" id="IPR003780">
    <property type="entry name" value="COX15/CtaA_fam"/>
</dbReference>
<keyword evidence="7" id="KW-0408">Iron</keyword>
<keyword evidence="15" id="KW-1185">Reference proteome</keyword>
<gene>
    <name evidence="14" type="ORF">FHU37_004197</name>
</gene>
<feature type="transmembrane region" description="Helical" evidence="13">
    <location>
        <begin position="133"/>
        <end position="153"/>
    </location>
</feature>
<keyword evidence="10" id="KW-1015">Disulfide bond</keyword>
<comment type="caution">
    <text evidence="14">The sequence shown here is derived from an EMBL/GenBank/DDBJ whole genome shotgun (WGS) entry which is preliminary data.</text>
</comment>
<evidence type="ECO:0000256" key="7">
    <source>
        <dbReference type="ARBA" id="ARBA00023004"/>
    </source>
</evidence>
<dbReference type="PANTHER" id="PTHR35457:SF1">
    <property type="entry name" value="HEME A SYNTHASE"/>
    <property type="match status" value="1"/>
</dbReference>
<feature type="transmembrane region" description="Helical" evidence="13">
    <location>
        <begin position="21"/>
        <end position="40"/>
    </location>
</feature>
<keyword evidence="3 13" id="KW-0812">Transmembrane</keyword>
<comment type="pathway">
    <text evidence="11">Porphyrin-containing compound metabolism.</text>
</comment>
<evidence type="ECO:0000256" key="3">
    <source>
        <dbReference type="ARBA" id="ARBA00022692"/>
    </source>
</evidence>
<evidence type="ECO:0000256" key="11">
    <source>
        <dbReference type="ARBA" id="ARBA00023444"/>
    </source>
</evidence>
<dbReference type="GO" id="GO:0006784">
    <property type="term" value="P:heme A biosynthetic process"/>
    <property type="evidence" value="ECO:0007669"/>
    <property type="project" value="InterPro"/>
</dbReference>
<dbReference type="InterPro" id="IPR050450">
    <property type="entry name" value="COX15/CtaA_HemeA_synthase"/>
</dbReference>
<accession>A0A853A307</accession>
<feature type="transmembrane region" description="Helical" evidence="13">
    <location>
        <begin position="252"/>
        <end position="269"/>
    </location>
</feature>
<evidence type="ECO:0000256" key="9">
    <source>
        <dbReference type="ARBA" id="ARBA00023136"/>
    </source>
</evidence>
<feature type="compositionally biased region" description="Low complexity" evidence="12">
    <location>
        <begin position="303"/>
        <end position="318"/>
    </location>
</feature>
<proteinExistence type="predicted"/>
<dbReference type="AlphaFoldDB" id="A0A853A307"/>
<dbReference type="GO" id="GO:0016491">
    <property type="term" value="F:oxidoreductase activity"/>
    <property type="evidence" value="ECO:0007669"/>
    <property type="project" value="UniProtKB-KW"/>
</dbReference>
<evidence type="ECO:0000313" key="14">
    <source>
        <dbReference type="EMBL" id="NYI07254.1"/>
    </source>
</evidence>
<dbReference type="Proteomes" id="UP000567795">
    <property type="component" value="Unassembled WGS sequence"/>
</dbReference>
<keyword evidence="9 13" id="KW-0472">Membrane</keyword>
<dbReference type="Pfam" id="PF02628">
    <property type="entry name" value="COX15-CtaA"/>
    <property type="match status" value="1"/>
</dbReference>
<evidence type="ECO:0000256" key="10">
    <source>
        <dbReference type="ARBA" id="ARBA00023157"/>
    </source>
</evidence>
<feature type="transmembrane region" description="Helical" evidence="13">
    <location>
        <begin position="109"/>
        <end position="127"/>
    </location>
</feature>
<reference evidence="14 15" key="1">
    <citation type="submission" date="2020-07" db="EMBL/GenBank/DDBJ databases">
        <title>Sequencing the genomes of 1000 actinobacteria strains.</title>
        <authorList>
            <person name="Klenk H.-P."/>
        </authorList>
    </citation>
    <scope>NUCLEOTIDE SEQUENCE [LARGE SCALE GENOMIC DNA]</scope>
    <source>
        <strain evidence="14 15">DSM 42178</strain>
    </source>
</reference>
<keyword evidence="2" id="KW-1003">Cell membrane</keyword>
<dbReference type="GO" id="GO:0046872">
    <property type="term" value="F:metal ion binding"/>
    <property type="evidence" value="ECO:0007669"/>
    <property type="project" value="UniProtKB-KW"/>
</dbReference>
<evidence type="ECO:0000256" key="4">
    <source>
        <dbReference type="ARBA" id="ARBA00022723"/>
    </source>
</evidence>
<comment type="subcellular location">
    <subcellularLocation>
        <location evidence="1">Membrane</location>
        <topology evidence="1">Multi-pass membrane protein</topology>
    </subcellularLocation>
</comment>
<evidence type="ECO:0000256" key="2">
    <source>
        <dbReference type="ARBA" id="ARBA00022475"/>
    </source>
</evidence>
<feature type="region of interest" description="Disordered" evidence="12">
    <location>
        <begin position="303"/>
        <end position="343"/>
    </location>
</feature>
<evidence type="ECO:0000256" key="1">
    <source>
        <dbReference type="ARBA" id="ARBA00004141"/>
    </source>
</evidence>
<keyword evidence="6" id="KW-0560">Oxidoreductase</keyword>
<evidence type="ECO:0000256" key="12">
    <source>
        <dbReference type="SAM" id="MobiDB-lite"/>
    </source>
</evidence>
<feature type="transmembrane region" description="Helical" evidence="13">
    <location>
        <begin position="275"/>
        <end position="296"/>
    </location>
</feature>
<dbReference type="PANTHER" id="PTHR35457">
    <property type="entry name" value="HEME A SYNTHASE"/>
    <property type="match status" value="1"/>
</dbReference>
<dbReference type="RefSeq" id="WP_179815701.1">
    <property type="nucleotide sequence ID" value="NZ_JACBZD010000001.1"/>
</dbReference>
<dbReference type="GO" id="GO:0016020">
    <property type="term" value="C:membrane"/>
    <property type="evidence" value="ECO:0007669"/>
    <property type="project" value="UniProtKB-SubCell"/>
</dbReference>
<sequence>MRTPLALIAERFHASPALVRRTALATIWINVLVAVTGGAVRLTESGLGCSTWPQCVPGSLTPTPEMGIHGVIEFGNRLLTYVVCAAIGAAIIAARSARPWRRDLTRLGWAQFWLVMGNAVVGGMVVLTGLNPYIVGSHFLLSIGLIAVATVMWQRSREEPAPARPVVPTAVRQLALTLVGAVGALVVVGVLVTGTGPHAGDAREVERIPLNWDQVTQLHVDLVYLSLGLTVALYFALRAVDAPRAARARVRDLLVVMLAQGVVGYVQYFTHLPEIVVGTHILGACLVWAAAVRVPLALRERVPAPGASPADPAAPAGRGEAEEPAEGAGEAVPADRPAEAVAS</sequence>
<feature type="transmembrane region" description="Helical" evidence="13">
    <location>
        <begin position="222"/>
        <end position="240"/>
    </location>
</feature>
<keyword evidence="5 13" id="KW-1133">Transmembrane helix</keyword>
<dbReference type="EMBL" id="JACBZD010000001">
    <property type="protein sequence ID" value="NYI07254.1"/>
    <property type="molecule type" value="Genomic_DNA"/>
</dbReference>
<evidence type="ECO:0000313" key="15">
    <source>
        <dbReference type="Proteomes" id="UP000567795"/>
    </source>
</evidence>
<evidence type="ECO:0000256" key="6">
    <source>
        <dbReference type="ARBA" id="ARBA00023002"/>
    </source>
</evidence>
<keyword evidence="8" id="KW-0350">Heme biosynthesis</keyword>
<protein>
    <submittedName>
        <fullName evidence="14">Cytochrome c oxidase assembly protein subunit 15</fullName>
    </submittedName>
</protein>